<organism evidence="2 3">
    <name type="scientific">Stentor coeruleus</name>
    <dbReference type="NCBI Taxonomy" id="5963"/>
    <lineage>
        <taxon>Eukaryota</taxon>
        <taxon>Sar</taxon>
        <taxon>Alveolata</taxon>
        <taxon>Ciliophora</taxon>
        <taxon>Postciliodesmatophora</taxon>
        <taxon>Heterotrichea</taxon>
        <taxon>Heterotrichida</taxon>
        <taxon>Stentoridae</taxon>
        <taxon>Stentor</taxon>
    </lineage>
</organism>
<dbReference type="Proteomes" id="UP000187209">
    <property type="component" value="Unassembled WGS sequence"/>
</dbReference>
<keyword evidence="3" id="KW-1185">Reference proteome</keyword>
<evidence type="ECO:0000256" key="1">
    <source>
        <dbReference type="SAM" id="Phobius"/>
    </source>
</evidence>
<proteinExistence type="predicted"/>
<reference evidence="2 3" key="1">
    <citation type="submission" date="2016-11" db="EMBL/GenBank/DDBJ databases">
        <title>The macronuclear genome of Stentor coeruleus: a giant cell with tiny introns.</title>
        <authorList>
            <person name="Slabodnick M."/>
            <person name="Ruby J.G."/>
            <person name="Reiff S.B."/>
            <person name="Swart E.C."/>
            <person name="Gosai S."/>
            <person name="Prabakaran S."/>
            <person name="Witkowska E."/>
            <person name="Larue G.E."/>
            <person name="Fisher S."/>
            <person name="Freeman R.M."/>
            <person name="Gunawardena J."/>
            <person name="Chu W."/>
            <person name="Stover N.A."/>
            <person name="Gregory B.D."/>
            <person name="Nowacki M."/>
            <person name="Derisi J."/>
            <person name="Roy S.W."/>
            <person name="Marshall W.F."/>
            <person name="Sood P."/>
        </authorList>
    </citation>
    <scope>NUCLEOTIDE SEQUENCE [LARGE SCALE GENOMIC DNA]</scope>
    <source>
        <strain evidence="2">WM001</strain>
    </source>
</reference>
<comment type="caution">
    <text evidence="2">The sequence shown here is derived from an EMBL/GenBank/DDBJ whole genome shotgun (WGS) entry which is preliminary data.</text>
</comment>
<keyword evidence="1" id="KW-1133">Transmembrane helix</keyword>
<feature type="transmembrane region" description="Helical" evidence="1">
    <location>
        <begin position="175"/>
        <end position="198"/>
    </location>
</feature>
<gene>
    <name evidence="2" type="ORF">SteCoe_21161</name>
</gene>
<sequence>MHQEEKKGKCHLICFFLLSFTTLLLGIICLCLSVWIHYCWWDIGLTQAKNTSQIIHFDGEKTISEAHEDACGQLKDLVERSCPNACEYLDHFKSAGKVMIIFGSLSLIILFWCCLVVLIRLCKIRISGKFLIPVPGSFALWLIGFCAYAGTAGLGRLDSPNNKAEYNFTADEYKIKVGVAIGITTIFMQFFVGIYGWVKIRPLLNILKEKTLI</sequence>
<evidence type="ECO:0000313" key="2">
    <source>
        <dbReference type="EMBL" id="OMJ78939.1"/>
    </source>
</evidence>
<feature type="transmembrane region" description="Helical" evidence="1">
    <location>
        <begin position="12"/>
        <end position="36"/>
    </location>
</feature>
<accession>A0A1R2BQ32</accession>
<dbReference type="AlphaFoldDB" id="A0A1R2BQ32"/>
<evidence type="ECO:0000313" key="3">
    <source>
        <dbReference type="Proteomes" id="UP000187209"/>
    </source>
</evidence>
<feature type="transmembrane region" description="Helical" evidence="1">
    <location>
        <begin position="130"/>
        <end position="155"/>
    </location>
</feature>
<dbReference type="EMBL" id="MPUH01000496">
    <property type="protein sequence ID" value="OMJ78939.1"/>
    <property type="molecule type" value="Genomic_DNA"/>
</dbReference>
<keyword evidence="1" id="KW-0472">Membrane</keyword>
<protein>
    <submittedName>
        <fullName evidence="2">Uncharacterized protein</fullName>
    </submittedName>
</protein>
<name>A0A1R2BQ32_9CILI</name>
<feature type="transmembrane region" description="Helical" evidence="1">
    <location>
        <begin position="98"/>
        <end position="118"/>
    </location>
</feature>
<keyword evidence="1" id="KW-0812">Transmembrane</keyword>